<evidence type="ECO:0000256" key="2">
    <source>
        <dbReference type="ARBA" id="ARBA00009298"/>
    </source>
</evidence>
<dbReference type="PANTHER" id="PTHR33778">
    <property type="entry name" value="PROTEIN MGTC"/>
    <property type="match status" value="1"/>
</dbReference>
<evidence type="ECO:0000256" key="1">
    <source>
        <dbReference type="ARBA" id="ARBA00004651"/>
    </source>
</evidence>
<evidence type="ECO:0000256" key="7">
    <source>
        <dbReference type="RuleBase" id="RU365041"/>
    </source>
</evidence>
<accession>A0ABS7PTK4</accession>
<dbReference type="Proteomes" id="UP000706039">
    <property type="component" value="Unassembled WGS sequence"/>
</dbReference>
<reference evidence="10 11" key="1">
    <citation type="submission" date="2021-08" db="EMBL/GenBank/DDBJ databases">
        <authorList>
            <person name="Tuo L."/>
        </authorList>
    </citation>
    <scope>NUCLEOTIDE SEQUENCE [LARGE SCALE GENOMIC DNA]</scope>
    <source>
        <strain evidence="10 11">JCM 31229</strain>
    </source>
</reference>
<feature type="domain" description="MgtC/SapB/SrpB/YhiD N-terminal" evidence="9">
    <location>
        <begin position="14"/>
        <end position="135"/>
    </location>
</feature>
<keyword evidence="5 7" id="KW-1133">Transmembrane helix</keyword>
<keyword evidence="6 7" id="KW-0472">Membrane</keyword>
<proteinExistence type="inferred from homology"/>
<dbReference type="Pfam" id="PF02308">
    <property type="entry name" value="MgtC"/>
    <property type="match status" value="1"/>
</dbReference>
<keyword evidence="4 7" id="KW-0812">Transmembrane</keyword>
<evidence type="ECO:0000256" key="6">
    <source>
        <dbReference type="ARBA" id="ARBA00023136"/>
    </source>
</evidence>
<feature type="transmembrane region" description="Helical" evidence="7">
    <location>
        <begin position="37"/>
        <end position="58"/>
    </location>
</feature>
<evidence type="ECO:0000256" key="8">
    <source>
        <dbReference type="SAM" id="MobiDB-lite"/>
    </source>
</evidence>
<evidence type="ECO:0000256" key="5">
    <source>
        <dbReference type="ARBA" id="ARBA00022989"/>
    </source>
</evidence>
<dbReference type="PANTHER" id="PTHR33778:SF1">
    <property type="entry name" value="MAGNESIUM TRANSPORTER YHID-RELATED"/>
    <property type="match status" value="1"/>
</dbReference>
<evidence type="ECO:0000259" key="9">
    <source>
        <dbReference type="Pfam" id="PF02308"/>
    </source>
</evidence>
<protein>
    <recommendedName>
        <fullName evidence="7">Protein MgtC</fullName>
    </recommendedName>
</protein>
<keyword evidence="11" id="KW-1185">Reference proteome</keyword>
<comment type="similarity">
    <text evidence="2 7">Belongs to the MgtC/SapB family.</text>
</comment>
<comment type="subcellular location">
    <subcellularLocation>
        <location evidence="7">Cell inner membrane</location>
        <topology evidence="7">Multi-pass membrane protein</topology>
    </subcellularLocation>
    <subcellularLocation>
        <location evidence="1">Cell membrane</location>
        <topology evidence="1">Multi-pass membrane protein</topology>
    </subcellularLocation>
</comment>
<dbReference type="EMBL" id="JAINVV010000009">
    <property type="protein sequence ID" value="MBY8824664.1"/>
    <property type="molecule type" value="Genomic_DNA"/>
</dbReference>
<feature type="transmembrane region" description="Helical" evidence="7">
    <location>
        <begin position="122"/>
        <end position="140"/>
    </location>
</feature>
<feature type="region of interest" description="Disordered" evidence="8">
    <location>
        <begin position="150"/>
        <end position="177"/>
    </location>
</feature>
<evidence type="ECO:0000256" key="4">
    <source>
        <dbReference type="ARBA" id="ARBA00022692"/>
    </source>
</evidence>
<sequence length="177" mass="18770">MLVADSWSEIALRLGIATAIGLLLGLDRELRGHDAGLRTNALVALSSAMVTLSSLLLFDTLKHLNSQPDPLRVIQGVAQAIGFIAAGLIFVKRGDVHNVTTAANLWVSASAGIVAGLGQYKLLAVGTVLALLLLLSEFLFKRLIPHYHQPPPDDGDAASQPQGAIHRNTAKYDDPPP</sequence>
<dbReference type="InterPro" id="IPR049177">
    <property type="entry name" value="MgtC_SapB_SrpB_YhiD_N"/>
</dbReference>
<name>A0ABS7PTK4_9SPHN</name>
<dbReference type="InterPro" id="IPR003416">
    <property type="entry name" value="MgtC/SapB/SrpB/YhiD_fam"/>
</dbReference>
<dbReference type="PRINTS" id="PR01837">
    <property type="entry name" value="MGTCSAPBPROT"/>
</dbReference>
<evidence type="ECO:0000313" key="10">
    <source>
        <dbReference type="EMBL" id="MBY8824664.1"/>
    </source>
</evidence>
<organism evidence="10 11">
    <name type="scientific">Sphingomonas colocasiae</name>
    <dbReference type="NCBI Taxonomy" id="1848973"/>
    <lineage>
        <taxon>Bacteria</taxon>
        <taxon>Pseudomonadati</taxon>
        <taxon>Pseudomonadota</taxon>
        <taxon>Alphaproteobacteria</taxon>
        <taxon>Sphingomonadales</taxon>
        <taxon>Sphingomonadaceae</taxon>
        <taxon>Sphingomonas</taxon>
    </lineage>
</organism>
<evidence type="ECO:0000313" key="11">
    <source>
        <dbReference type="Proteomes" id="UP000706039"/>
    </source>
</evidence>
<feature type="transmembrane region" description="Helical" evidence="7">
    <location>
        <begin position="70"/>
        <end position="91"/>
    </location>
</feature>
<feature type="transmembrane region" description="Helical" evidence="7">
    <location>
        <begin position="6"/>
        <end position="25"/>
    </location>
</feature>
<dbReference type="RefSeq" id="WP_222991745.1">
    <property type="nucleotide sequence ID" value="NZ_JAINVV010000009.1"/>
</dbReference>
<keyword evidence="3" id="KW-1003">Cell membrane</keyword>
<evidence type="ECO:0000256" key="3">
    <source>
        <dbReference type="ARBA" id="ARBA00022475"/>
    </source>
</evidence>
<keyword evidence="7" id="KW-0997">Cell inner membrane</keyword>
<comment type="caution">
    <text evidence="10">The sequence shown here is derived from an EMBL/GenBank/DDBJ whole genome shotgun (WGS) entry which is preliminary data.</text>
</comment>
<gene>
    <name evidence="10" type="ORF">K7G82_20340</name>
</gene>